<comment type="catalytic activity">
    <reaction evidence="6">
        <text>thymine + FMNH2 + NADH + O2 = (Z)-2-methylureidoacrylate + FMN + NAD(+) + H2O + H(+)</text>
        <dbReference type="Rhea" id="RHEA:31599"/>
        <dbReference type="ChEBI" id="CHEBI:15377"/>
        <dbReference type="ChEBI" id="CHEBI:15378"/>
        <dbReference type="ChEBI" id="CHEBI:15379"/>
        <dbReference type="ChEBI" id="CHEBI:17821"/>
        <dbReference type="ChEBI" id="CHEBI:57540"/>
        <dbReference type="ChEBI" id="CHEBI:57618"/>
        <dbReference type="ChEBI" id="CHEBI:57945"/>
        <dbReference type="ChEBI" id="CHEBI:58210"/>
        <dbReference type="ChEBI" id="CHEBI:143783"/>
        <dbReference type="EC" id="1.14.99.46"/>
    </reaction>
</comment>
<evidence type="ECO:0000259" key="7">
    <source>
        <dbReference type="Pfam" id="PF00296"/>
    </source>
</evidence>
<keyword evidence="9" id="KW-1185">Reference proteome</keyword>
<evidence type="ECO:0000256" key="6">
    <source>
        <dbReference type="HAMAP-Rule" id="MF_01699"/>
    </source>
</evidence>
<sequence>MNEPAAAMNVGVFIPIGNNGWLISENAPQYKPSFALNKAVTLKAEGYGLDFALSMIKLRGFGGKTEFWDHNLESFTLMAGLAAVTSKIKLYATAPTLCFPPAITARMAATIDSISGGRFGLNLITGWQKPEYSQMGLWPGDAFFADRYRYLSEYAQILRELWETGRSDLKGTYFQMDDCRLSPRPQAPMKLICAGQSEAGMAFTATYADYNFCFGKGVNTPTAFAPTVARLEAAKAKTGRDVSSYVLFMVISDETDAAAHAKWEHYKAGADQEAIAWLGVQGAADTKSGADTNVRQMADPTSAVNINMGTLVGSFESVARMLDDVMTVPGTGGVLLVFDDFLKGLDDFGQKIQPLMRTRRHVASAAPLSEVA</sequence>
<evidence type="ECO:0000256" key="5">
    <source>
        <dbReference type="ARBA" id="ARBA00023033"/>
    </source>
</evidence>
<keyword evidence="1 6" id="KW-0285">Flavoprotein</keyword>
<evidence type="ECO:0000256" key="3">
    <source>
        <dbReference type="ARBA" id="ARBA00022857"/>
    </source>
</evidence>
<accession>A0ABQ4QAV3</accession>
<dbReference type="InterPro" id="IPR019914">
    <property type="entry name" value="Pyrimidine_monooxygenase_RutA"/>
</dbReference>
<dbReference type="EC" id="1.14.99.46" evidence="6"/>
<gene>
    <name evidence="6 8" type="primary">rutA</name>
    <name evidence="8" type="ORF">AFCDBAGC_0055</name>
</gene>
<feature type="domain" description="Luciferase-like" evidence="7">
    <location>
        <begin position="8"/>
        <end position="324"/>
    </location>
</feature>
<dbReference type="InterPro" id="IPR011251">
    <property type="entry name" value="Luciferase-like_dom"/>
</dbReference>
<dbReference type="InterPro" id="IPR036661">
    <property type="entry name" value="Luciferase-like_sf"/>
</dbReference>
<feature type="binding site" evidence="6">
    <location>
        <position position="131"/>
    </location>
    <ligand>
        <name>FMN</name>
        <dbReference type="ChEBI" id="CHEBI:58210"/>
    </ligand>
</feature>
<comment type="caution">
    <text evidence="8">The sequence shown here is derived from an EMBL/GenBank/DDBJ whole genome shotgun (WGS) entry which is preliminary data.</text>
</comment>
<dbReference type="InterPro" id="IPR050172">
    <property type="entry name" value="SsuD_RutA_monooxygenase"/>
</dbReference>
<name>A0ABQ4QAV3_9HYPH</name>
<dbReference type="Gene3D" id="3.20.20.30">
    <property type="entry name" value="Luciferase-like domain"/>
    <property type="match status" value="1"/>
</dbReference>
<dbReference type="PANTHER" id="PTHR42847">
    <property type="entry name" value="ALKANESULFONATE MONOOXYGENASE"/>
    <property type="match status" value="1"/>
</dbReference>
<dbReference type="NCBIfam" id="TIGR03612">
    <property type="entry name" value="RutA"/>
    <property type="match status" value="1"/>
</dbReference>
<feature type="binding site" evidence="6">
    <location>
        <begin position="56"/>
        <end position="57"/>
    </location>
    <ligand>
        <name>FMN</name>
        <dbReference type="ChEBI" id="CHEBI:58210"/>
    </ligand>
</feature>
<feature type="binding site" evidence="6">
    <location>
        <begin position="147"/>
        <end position="148"/>
    </location>
    <ligand>
        <name>FMN</name>
        <dbReference type="ChEBI" id="CHEBI:58210"/>
    </ligand>
</feature>
<comment type="function">
    <text evidence="6">Catalyzes the pyrimidine ring opening between N-3 and C-4 by an unusual flavin hydroperoxide-catalyzed mechanism, adding oxygen atoms in the process to yield ureidoacrylate peracid, that immediately reacts with FMN forming ureidoacrylate and FMN-N(5)-oxide. The FMN-N(5)-oxide reacts spontaneously with NADH to produce FMN. Requires the flavin reductase RutF to regenerate FMN in vivo.</text>
</comment>
<dbReference type="EMBL" id="BPQG01000001">
    <property type="protein sequence ID" value="GJD42221.1"/>
    <property type="molecule type" value="Genomic_DNA"/>
</dbReference>
<feature type="binding site" evidence="6">
    <location>
        <position position="197"/>
    </location>
    <ligand>
        <name>FMN</name>
        <dbReference type="ChEBI" id="CHEBI:58210"/>
    </ligand>
</feature>
<proteinExistence type="inferred from homology"/>
<keyword evidence="4 6" id="KW-0560">Oxidoreductase</keyword>
<comment type="catalytic activity">
    <reaction evidence="6">
        <text>uracil + FMNH2 + NADH + O2 = (Z)-3-ureidoacrylate + FMN + NAD(+) + H2O + H(+)</text>
        <dbReference type="Rhea" id="RHEA:31587"/>
        <dbReference type="ChEBI" id="CHEBI:15377"/>
        <dbReference type="ChEBI" id="CHEBI:15378"/>
        <dbReference type="ChEBI" id="CHEBI:15379"/>
        <dbReference type="ChEBI" id="CHEBI:17568"/>
        <dbReference type="ChEBI" id="CHEBI:57540"/>
        <dbReference type="ChEBI" id="CHEBI:57618"/>
        <dbReference type="ChEBI" id="CHEBI:57945"/>
        <dbReference type="ChEBI" id="CHEBI:58210"/>
        <dbReference type="ChEBI" id="CHEBI:59891"/>
        <dbReference type="EC" id="1.14.99.46"/>
    </reaction>
</comment>
<dbReference type="CDD" id="cd01094">
    <property type="entry name" value="Alkanesulfonate_monoxygenase"/>
    <property type="match status" value="1"/>
</dbReference>
<dbReference type="HAMAP" id="MF_01699">
    <property type="entry name" value="RutA"/>
    <property type="match status" value="1"/>
</dbReference>
<keyword evidence="5 6" id="KW-0503">Monooxygenase</keyword>
<comment type="similarity">
    <text evidence="6">Belongs to the NtaA/SnaA/DszA monooxygenase family. RutA subfamily.</text>
</comment>
<protein>
    <recommendedName>
        <fullName evidence="6">Pyrimidine monooxygenase RutA</fullName>
        <ecNumber evidence="6">1.14.99.46</ecNumber>
    </recommendedName>
</protein>
<evidence type="ECO:0000256" key="1">
    <source>
        <dbReference type="ARBA" id="ARBA00022630"/>
    </source>
</evidence>
<keyword evidence="3 6" id="KW-0521">NADP</keyword>
<dbReference type="PANTHER" id="PTHR42847:SF4">
    <property type="entry name" value="ALKANESULFONATE MONOOXYGENASE-RELATED"/>
    <property type="match status" value="1"/>
</dbReference>
<keyword evidence="2 6" id="KW-0288">FMN</keyword>
<reference evidence="8 9" key="1">
    <citation type="journal article" date="2021" name="Front. Microbiol.">
        <title>Comprehensive Comparative Genomics and Phenotyping of Methylobacterium Species.</title>
        <authorList>
            <person name="Alessa O."/>
            <person name="Ogura Y."/>
            <person name="Fujitani Y."/>
            <person name="Takami H."/>
            <person name="Hayashi T."/>
            <person name="Sahin N."/>
            <person name="Tani A."/>
        </authorList>
    </citation>
    <scope>NUCLEOTIDE SEQUENCE [LARGE SCALE GENOMIC DNA]</scope>
    <source>
        <strain evidence="8 9">DSM 23679</strain>
    </source>
</reference>
<evidence type="ECO:0000313" key="8">
    <source>
        <dbReference type="EMBL" id="GJD42221.1"/>
    </source>
</evidence>
<evidence type="ECO:0000256" key="4">
    <source>
        <dbReference type="ARBA" id="ARBA00023002"/>
    </source>
</evidence>
<evidence type="ECO:0000256" key="2">
    <source>
        <dbReference type="ARBA" id="ARBA00022643"/>
    </source>
</evidence>
<organism evidence="8 9">
    <name type="scientific">Methylobacterium cerastii</name>
    <dbReference type="NCBI Taxonomy" id="932741"/>
    <lineage>
        <taxon>Bacteria</taxon>
        <taxon>Pseudomonadati</taxon>
        <taxon>Pseudomonadota</taxon>
        <taxon>Alphaproteobacteria</taxon>
        <taxon>Hyphomicrobiales</taxon>
        <taxon>Methylobacteriaceae</taxon>
        <taxon>Methylobacterium</taxon>
    </lineage>
</organism>
<dbReference type="SUPFAM" id="SSF51679">
    <property type="entry name" value="Bacterial luciferase-like"/>
    <property type="match status" value="1"/>
</dbReference>
<feature type="binding site" evidence="6">
    <location>
        <position position="122"/>
    </location>
    <ligand>
        <name>FMN</name>
        <dbReference type="ChEBI" id="CHEBI:58210"/>
    </ligand>
</feature>
<dbReference type="Proteomes" id="UP001055117">
    <property type="component" value="Unassembled WGS sequence"/>
</dbReference>
<dbReference type="GO" id="GO:0004497">
    <property type="term" value="F:monooxygenase activity"/>
    <property type="evidence" value="ECO:0007669"/>
    <property type="project" value="UniProtKB-KW"/>
</dbReference>
<evidence type="ECO:0000313" key="9">
    <source>
        <dbReference type="Proteomes" id="UP001055117"/>
    </source>
</evidence>
<dbReference type="Pfam" id="PF00296">
    <property type="entry name" value="Bac_luciferase"/>
    <property type="match status" value="1"/>
</dbReference>